<dbReference type="InterPro" id="IPR019301">
    <property type="entry name" value="Flagellar_prot_FlgJ_N"/>
</dbReference>
<evidence type="ECO:0000259" key="1">
    <source>
        <dbReference type="Pfam" id="PF10135"/>
    </source>
</evidence>
<protein>
    <recommendedName>
        <fullName evidence="1">Flagellar protein FlgJ N-terminal domain-containing protein</fullName>
    </recommendedName>
</protein>
<feature type="domain" description="Flagellar protein FlgJ N-terminal" evidence="1">
    <location>
        <begin position="48"/>
        <end position="91"/>
    </location>
</feature>
<sequence>MDPLAIQSTQFSQLINMTPPVVGGGPDAQTKAAEEFEATYLATVFDRMFASIPTDGPFGGGNAEATWRSFLAKEYAGEVVGRGGIGLADSVRAELIGLQEVSNP</sequence>
<dbReference type="EMBL" id="UOEM01000031">
    <property type="protein sequence ID" value="VAW11400.1"/>
    <property type="molecule type" value="Genomic_DNA"/>
</dbReference>
<organism evidence="2">
    <name type="scientific">hydrothermal vent metagenome</name>
    <dbReference type="NCBI Taxonomy" id="652676"/>
    <lineage>
        <taxon>unclassified sequences</taxon>
        <taxon>metagenomes</taxon>
        <taxon>ecological metagenomes</taxon>
    </lineage>
</organism>
<accession>A0A3B0T376</accession>
<reference evidence="2" key="1">
    <citation type="submission" date="2018-06" db="EMBL/GenBank/DDBJ databases">
        <authorList>
            <person name="Zhirakovskaya E."/>
        </authorList>
    </citation>
    <scope>NUCLEOTIDE SEQUENCE</scope>
</reference>
<dbReference type="AlphaFoldDB" id="A0A3B0T376"/>
<dbReference type="Pfam" id="PF10135">
    <property type="entry name" value="Rod-binding"/>
    <property type="match status" value="1"/>
</dbReference>
<gene>
    <name evidence="2" type="ORF">MNBD_ALPHA09-705</name>
</gene>
<evidence type="ECO:0000313" key="2">
    <source>
        <dbReference type="EMBL" id="VAW11400.1"/>
    </source>
</evidence>
<proteinExistence type="predicted"/>
<name>A0A3B0T376_9ZZZZ</name>